<dbReference type="Gene3D" id="3.10.28.10">
    <property type="entry name" value="Homing endonucleases"/>
    <property type="match status" value="1"/>
</dbReference>
<evidence type="ECO:0000259" key="1">
    <source>
        <dbReference type="Pfam" id="PF00961"/>
    </source>
</evidence>
<dbReference type="SUPFAM" id="SSF55608">
    <property type="entry name" value="Homing endonucleases"/>
    <property type="match status" value="1"/>
</dbReference>
<dbReference type="PANTHER" id="PTHR36181">
    <property type="entry name" value="INTRON-ENCODED ENDONUCLEASE AI3-RELATED"/>
    <property type="match status" value="1"/>
</dbReference>
<keyword evidence="2" id="KW-0378">Hydrolase</keyword>
<reference evidence="2 3" key="1">
    <citation type="journal article" date="2016" name="Nat. Commun.">
        <title>Thousands of microbial genomes shed light on interconnected biogeochemical processes in an aquifer system.</title>
        <authorList>
            <person name="Anantharaman K."/>
            <person name="Brown C.T."/>
            <person name="Hug L.A."/>
            <person name="Sharon I."/>
            <person name="Castelle C.J."/>
            <person name="Probst A.J."/>
            <person name="Thomas B.C."/>
            <person name="Singh A."/>
            <person name="Wilkins M.J."/>
            <person name="Karaoz U."/>
            <person name="Brodie E.L."/>
            <person name="Williams K.H."/>
            <person name="Hubbard S.S."/>
            <person name="Banfield J.F."/>
        </authorList>
    </citation>
    <scope>NUCLEOTIDE SEQUENCE [LARGE SCALE GENOMIC DNA]</scope>
</reference>
<name>A0A1F4VGM7_UNCKA</name>
<comment type="caution">
    <text evidence="2">The sequence shown here is derived from an EMBL/GenBank/DDBJ whole genome shotgun (WGS) entry which is preliminary data.</text>
</comment>
<dbReference type="Proteomes" id="UP000178346">
    <property type="component" value="Unassembled WGS sequence"/>
</dbReference>
<feature type="domain" description="Homing endonuclease LAGLIDADG" evidence="1">
    <location>
        <begin position="7"/>
        <end position="108"/>
    </location>
</feature>
<dbReference type="InterPro" id="IPR051289">
    <property type="entry name" value="LAGLIDADG_Endonuclease"/>
</dbReference>
<sequence>MDFASYISGFSDGEGCFSVSFNFRKKLKTKIEVRPSFAIGQNKRSLDLLQQIQKFFDCGNIRFSKRDQIYEYEVRNIGELRKKIIPHFEKFPLMTIKRNDFQIFKKICEEVAQMKHLNPQFLKEIIRLAFRMNGSGKRKYSEAELLRVLDKMKI</sequence>
<dbReference type="InterPro" id="IPR004860">
    <property type="entry name" value="LAGLIDADG_dom"/>
</dbReference>
<evidence type="ECO:0000313" key="3">
    <source>
        <dbReference type="Proteomes" id="UP000178346"/>
    </source>
</evidence>
<protein>
    <submittedName>
        <fullName evidence="2">Endonuclease</fullName>
    </submittedName>
</protein>
<dbReference type="PANTHER" id="PTHR36181:SF2">
    <property type="entry name" value="INTRON-ENCODED ENDONUCLEASE AI3-RELATED"/>
    <property type="match status" value="1"/>
</dbReference>
<evidence type="ECO:0000313" key="2">
    <source>
        <dbReference type="EMBL" id="OGC56314.1"/>
    </source>
</evidence>
<organism evidence="2 3">
    <name type="scientific">candidate division WWE3 bacterium RIFCSPLOWO2_01_FULL_41_9</name>
    <dbReference type="NCBI Taxonomy" id="1802626"/>
    <lineage>
        <taxon>Bacteria</taxon>
        <taxon>Katanobacteria</taxon>
    </lineage>
</organism>
<dbReference type="Pfam" id="PF00961">
    <property type="entry name" value="LAGLIDADG_1"/>
    <property type="match status" value="1"/>
</dbReference>
<proteinExistence type="predicted"/>
<dbReference type="InterPro" id="IPR027434">
    <property type="entry name" value="Homing_endonucl"/>
</dbReference>
<keyword evidence="2" id="KW-0255">Endonuclease</keyword>
<keyword evidence="2" id="KW-0540">Nuclease</keyword>
<dbReference type="AlphaFoldDB" id="A0A1F4VGM7"/>
<accession>A0A1F4VGM7</accession>
<dbReference type="GO" id="GO:0004519">
    <property type="term" value="F:endonuclease activity"/>
    <property type="evidence" value="ECO:0007669"/>
    <property type="project" value="UniProtKB-KW"/>
</dbReference>
<dbReference type="EMBL" id="MEVJ01000052">
    <property type="protein sequence ID" value="OGC56314.1"/>
    <property type="molecule type" value="Genomic_DNA"/>
</dbReference>
<gene>
    <name evidence="2" type="ORF">A2976_00015</name>
</gene>